<keyword evidence="2" id="KW-1185">Reference proteome</keyword>
<evidence type="ECO:0000313" key="2">
    <source>
        <dbReference type="Proteomes" id="UP001207468"/>
    </source>
</evidence>
<name>A0ACC0UC81_9AGAM</name>
<organism evidence="1 2">
    <name type="scientific">Russula earlei</name>
    <dbReference type="NCBI Taxonomy" id="71964"/>
    <lineage>
        <taxon>Eukaryota</taxon>
        <taxon>Fungi</taxon>
        <taxon>Dikarya</taxon>
        <taxon>Basidiomycota</taxon>
        <taxon>Agaricomycotina</taxon>
        <taxon>Agaricomycetes</taxon>
        <taxon>Russulales</taxon>
        <taxon>Russulaceae</taxon>
        <taxon>Russula</taxon>
    </lineage>
</organism>
<protein>
    <submittedName>
        <fullName evidence="1">Uncharacterized protein</fullName>
    </submittedName>
</protein>
<dbReference type="Proteomes" id="UP001207468">
    <property type="component" value="Unassembled WGS sequence"/>
</dbReference>
<proteinExistence type="predicted"/>
<accession>A0ACC0UC81</accession>
<gene>
    <name evidence="1" type="ORF">F5148DRAFT_1189424</name>
</gene>
<comment type="caution">
    <text evidence="1">The sequence shown here is derived from an EMBL/GenBank/DDBJ whole genome shotgun (WGS) entry which is preliminary data.</text>
</comment>
<evidence type="ECO:0000313" key="1">
    <source>
        <dbReference type="EMBL" id="KAI9509218.1"/>
    </source>
</evidence>
<reference evidence="1" key="1">
    <citation type="submission" date="2021-03" db="EMBL/GenBank/DDBJ databases">
        <title>Evolutionary priming and transition to the ectomycorrhizal habit in an iconic lineage of mushroom-forming fungi: is preadaptation a requirement?</title>
        <authorList>
            <consortium name="DOE Joint Genome Institute"/>
            <person name="Looney B.P."/>
            <person name="Miyauchi S."/>
            <person name="Morin E."/>
            <person name="Drula E."/>
            <person name="Courty P.E."/>
            <person name="Chicoki N."/>
            <person name="Fauchery L."/>
            <person name="Kohler A."/>
            <person name="Kuo A."/>
            <person name="LaButti K."/>
            <person name="Pangilinan J."/>
            <person name="Lipzen A."/>
            <person name="Riley R."/>
            <person name="Andreopoulos W."/>
            <person name="He G."/>
            <person name="Johnson J."/>
            <person name="Barry K.W."/>
            <person name="Grigoriev I.V."/>
            <person name="Nagy L."/>
            <person name="Hibbett D."/>
            <person name="Henrissat B."/>
            <person name="Matheny P.B."/>
            <person name="Labbe J."/>
            <person name="Martin A.F."/>
        </authorList>
    </citation>
    <scope>NUCLEOTIDE SEQUENCE</scope>
    <source>
        <strain evidence="1">BPL698</strain>
    </source>
</reference>
<dbReference type="EMBL" id="JAGFNK010000069">
    <property type="protein sequence ID" value="KAI9509218.1"/>
    <property type="molecule type" value="Genomic_DNA"/>
</dbReference>
<sequence>MSGKLDSFSAKQARGGIQSDCKLPGARRLPFADITNMLDGGLGRHDEPSSPPPQSHALSGVATQNEGGFKLSDSVEAHNGLTHCVAPVRNSRAIPPSSPRSAPLPGLVPCLNGHSIRPKSIRRQVSLGSGALTRRPYEPHPLGDPASNDVSHYGTANGKHPLPSYPGTSTREPLSTSLLPSMTHKLACGQLAILPSRSVLVDFREGERRKGRKGDQVMVVSPNGDQIHIFSAPHLSTPCCLAEPIVTHSLNALPEDQYKLYEQAKKVIEHIKRNIPKVVMYEGNFVCTLMANEPRGDVEIRSNPRSTSASMSASTTAAIRVRFSRKLRTMQIFSSEPRVCKKTMFCNARGVPTDAGDWALLTKNEKECLAALLDFLRVVEAVEGLPRGASELLCGISSEHQTKPPTKREPGCSVPSAISPRDDEENDACRPRLGLSKPSATPAVPLPSATAPEPARRSIKVAISPRPRFPSALPRAASHGSDTSRKASSSTAVSDAPAPPPPSGDRPSSHITSAENVASLQDLSGGAARLQTRFMPGVGWCVRSGGARYRIMFTDGAALEVDVDKERVEVVECDGSVVRFSVRECSASRKVGDRMKVFREFLPLFDESGS</sequence>